<dbReference type="PRINTS" id="PR01438">
    <property type="entry name" value="UNVRSLSTRESS"/>
</dbReference>
<dbReference type="EMBL" id="JBHUDE010000046">
    <property type="protein sequence ID" value="MFD1608035.1"/>
    <property type="molecule type" value="Genomic_DNA"/>
</dbReference>
<reference evidence="4" key="1">
    <citation type="journal article" date="2019" name="Int. J. Syst. Evol. Microbiol.">
        <title>The Global Catalogue of Microorganisms (GCM) 10K type strain sequencing project: providing services to taxonomists for standard genome sequencing and annotation.</title>
        <authorList>
            <consortium name="The Broad Institute Genomics Platform"/>
            <consortium name="The Broad Institute Genome Sequencing Center for Infectious Disease"/>
            <person name="Wu L."/>
            <person name="Ma J."/>
        </authorList>
    </citation>
    <scope>NUCLEOTIDE SEQUENCE [LARGE SCALE GENOMIC DNA]</scope>
    <source>
        <strain evidence="4">CGMCC 1.12376</strain>
    </source>
</reference>
<comment type="similarity">
    <text evidence="1">Belongs to the universal stress protein A family.</text>
</comment>
<dbReference type="Proteomes" id="UP001597221">
    <property type="component" value="Unassembled WGS sequence"/>
</dbReference>
<dbReference type="InterPro" id="IPR006015">
    <property type="entry name" value="Universal_stress_UspA"/>
</dbReference>
<organism evidence="3 4">
    <name type="scientific">Oceanobacillus luteolus</name>
    <dbReference type="NCBI Taxonomy" id="1274358"/>
    <lineage>
        <taxon>Bacteria</taxon>
        <taxon>Bacillati</taxon>
        <taxon>Bacillota</taxon>
        <taxon>Bacilli</taxon>
        <taxon>Bacillales</taxon>
        <taxon>Bacillaceae</taxon>
        <taxon>Oceanobacillus</taxon>
    </lineage>
</organism>
<dbReference type="Pfam" id="PF00582">
    <property type="entry name" value="Usp"/>
    <property type="match status" value="1"/>
</dbReference>
<dbReference type="SUPFAM" id="SSF52402">
    <property type="entry name" value="Adenine nucleotide alpha hydrolases-like"/>
    <property type="match status" value="1"/>
</dbReference>
<evidence type="ECO:0000259" key="2">
    <source>
        <dbReference type="Pfam" id="PF00582"/>
    </source>
</evidence>
<dbReference type="InterPro" id="IPR006016">
    <property type="entry name" value="UspA"/>
</dbReference>
<dbReference type="RefSeq" id="WP_379597370.1">
    <property type="nucleotide sequence ID" value="NZ_JBHUDE010000046.1"/>
</dbReference>
<evidence type="ECO:0000313" key="3">
    <source>
        <dbReference type="EMBL" id="MFD1608035.1"/>
    </source>
</evidence>
<sequence length="144" mass="15707">MVRKILVAYDGSELSKKAIEEAKIQAKTVKDAKIYVVTVVTLGISSNTTAVAGNLSMKDAEILYPRLENIKEELQASGQIVETEIITDFSQKNPAVALCDFAEENDINMIIVGHRGLSNLQKLFLGSVSGTIVQRAKCQVLIIK</sequence>
<comment type="caution">
    <text evidence="3">The sequence shown here is derived from an EMBL/GenBank/DDBJ whole genome shotgun (WGS) entry which is preliminary data.</text>
</comment>
<dbReference type="InterPro" id="IPR014729">
    <property type="entry name" value="Rossmann-like_a/b/a_fold"/>
</dbReference>
<evidence type="ECO:0000313" key="4">
    <source>
        <dbReference type="Proteomes" id="UP001597221"/>
    </source>
</evidence>
<keyword evidence="4" id="KW-1185">Reference proteome</keyword>
<dbReference type="Gene3D" id="3.40.50.620">
    <property type="entry name" value="HUPs"/>
    <property type="match status" value="1"/>
</dbReference>
<protein>
    <submittedName>
        <fullName evidence="3">Universal stress protein</fullName>
    </submittedName>
</protein>
<accession>A0ABW4HRR6</accession>
<proteinExistence type="inferred from homology"/>
<feature type="domain" description="UspA" evidence="2">
    <location>
        <begin position="1"/>
        <end position="144"/>
    </location>
</feature>
<evidence type="ECO:0000256" key="1">
    <source>
        <dbReference type="ARBA" id="ARBA00008791"/>
    </source>
</evidence>
<dbReference type="PANTHER" id="PTHR46268:SF6">
    <property type="entry name" value="UNIVERSAL STRESS PROTEIN UP12"/>
    <property type="match status" value="1"/>
</dbReference>
<name>A0ABW4HRR6_9BACI</name>
<dbReference type="PANTHER" id="PTHR46268">
    <property type="entry name" value="STRESS RESPONSE PROTEIN NHAX"/>
    <property type="match status" value="1"/>
</dbReference>
<gene>
    <name evidence="3" type="ORF">ACFSBH_10240</name>
</gene>
<dbReference type="CDD" id="cd00293">
    <property type="entry name" value="USP-like"/>
    <property type="match status" value="1"/>
</dbReference>